<feature type="domain" description="AB hydrolase-1" evidence="2">
    <location>
        <begin position="164"/>
        <end position="430"/>
    </location>
</feature>
<organism evidence="3 4">
    <name type="scientific">Fusarium musae</name>
    <dbReference type="NCBI Taxonomy" id="1042133"/>
    <lineage>
        <taxon>Eukaryota</taxon>
        <taxon>Fungi</taxon>
        <taxon>Dikarya</taxon>
        <taxon>Ascomycota</taxon>
        <taxon>Pezizomycotina</taxon>
        <taxon>Sordariomycetes</taxon>
        <taxon>Hypocreomycetidae</taxon>
        <taxon>Hypocreales</taxon>
        <taxon>Nectriaceae</taxon>
        <taxon>Fusarium</taxon>
    </lineage>
</organism>
<gene>
    <name evidence="3" type="ORF">J7337_008750</name>
</gene>
<evidence type="ECO:0000256" key="1">
    <source>
        <dbReference type="SAM" id="SignalP"/>
    </source>
</evidence>
<dbReference type="SUPFAM" id="SSF53474">
    <property type="entry name" value="alpha/beta-Hydrolases"/>
    <property type="match status" value="1"/>
</dbReference>
<sequence>MSATLKLLISMVPKPTCLAFVALVALTASQNLQATLHTTSWNSTFKLSPEQLSLANLTSEEGAQINNIIKFDRTLLAYGGPHQDDFYTLPLGLKIPKSPGELIKLQEITDPKPYTIPASTAMSRFLYSTTNVNGTLIPASAYILWPYTTKKMKAVPHGKAPTVLWTHGTSGWYPTAAPSTHRSLFYQDFVPYTLALAGYAVVAPDYAGLGVGTSWDGTGIPHEYGIYRAGGADALNALRAAFTAFPERLTTDYVNVGHSQGGAVGWGVSELLAEKKGIFKDLVKGHLGTLLFAPPTDAFSLPATSITTWVGKYLNQVYPEFKLSDWLTPLGIDRVTLFNQVEGSQSVSSFLFTSEKDIVQPDWMNTWSVAALKQIVNPGERPWKGPMLIIQGDKDPAVHFNASLATSEATCEKYPGDLEFLGVPGVGHFPGMYATRSIWMEWIKERFERRKVQKEGCVQSKVDRFLPDDHYQHNPNSFPLWAGKSEWAYELPQGH</sequence>
<proteinExistence type="predicted"/>
<accession>A0A9P8DE44</accession>
<dbReference type="GO" id="GO:0016042">
    <property type="term" value="P:lipid catabolic process"/>
    <property type="evidence" value="ECO:0007669"/>
    <property type="project" value="InterPro"/>
</dbReference>
<dbReference type="Proteomes" id="UP000827133">
    <property type="component" value="Unassembled WGS sequence"/>
</dbReference>
<dbReference type="RefSeq" id="XP_044679275.1">
    <property type="nucleotide sequence ID" value="XM_044826358.1"/>
</dbReference>
<keyword evidence="4" id="KW-1185">Reference proteome</keyword>
<feature type="signal peptide" evidence="1">
    <location>
        <begin position="1"/>
        <end position="19"/>
    </location>
</feature>
<dbReference type="GeneID" id="68316606"/>
<dbReference type="PANTHER" id="PTHR34853:SF1">
    <property type="entry name" value="LIPASE 5"/>
    <property type="match status" value="1"/>
</dbReference>
<comment type="caution">
    <text evidence="3">The sequence shown here is derived from an EMBL/GenBank/DDBJ whole genome shotgun (WGS) entry which is preliminary data.</text>
</comment>
<dbReference type="Gene3D" id="3.40.50.1820">
    <property type="entry name" value="alpha/beta hydrolase"/>
    <property type="match status" value="2"/>
</dbReference>
<evidence type="ECO:0000313" key="4">
    <source>
        <dbReference type="Proteomes" id="UP000827133"/>
    </source>
</evidence>
<dbReference type="KEGG" id="fmu:J7337_008750"/>
<name>A0A9P8DE44_9HYPO</name>
<dbReference type="InterPro" id="IPR000073">
    <property type="entry name" value="AB_hydrolase_1"/>
</dbReference>
<protein>
    <recommendedName>
        <fullName evidence="2">AB hydrolase-1 domain-containing protein</fullName>
    </recommendedName>
</protein>
<dbReference type="AlphaFoldDB" id="A0A9P8DE44"/>
<dbReference type="InterPro" id="IPR005152">
    <property type="entry name" value="Lipase_secreted"/>
</dbReference>
<dbReference type="Pfam" id="PF12697">
    <property type="entry name" value="Abhydrolase_6"/>
    <property type="match status" value="1"/>
</dbReference>
<dbReference type="EMBL" id="JAHBCI010000006">
    <property type="protein sequence ID" value="KAG9500275.1"/>
    <property type="molecule type" value="Genomic_DNA"/>
</dbReference>
<dbReference type="GO" id="GO:0004806">
    <property type="term" value="F:triacylglycerol lipase activity"/>
    <property type="evidence" value="ECO:0007669"/>
    <property type="project" value="InterPro"/>
</dbReference>
<reference evidence="3" key="1">
    <citation type="journal article" date="2021" name="Mol. Plant Microbe Interact.">
        <title>Telomere to telomere genome assembly of Fusarium musae F31, causal agent of crown rot disease of banana.</title>
        <authorList>
            <person name="Degradi L."/>
            <person name="Tava V."/>
            <person name="Kunova A."/>
            <person name="Cortesi P."/>
            <person name="Saracchi M."/>
            <person name="Pasquali M."/>
        </authorList>
    </citation>
    <scope>NUCLEOTIDE SEQUENCE</scope>
    <source>
        <strain evidence="3">F31</strain>
    </source>
</reference>
<evidence type="ECO:0000313" key="3">
    <source>
        <dbReference type="EMBL" id="KAG9500275.1"/>
    </source>
</evidence>
<dbReference type="PANTHER" id="PTHR34853">
    <property type="match status" value="1"/>
</dbReference>
<keyword evidence="1" id="KW-0732">Signal</keyword>
<dbReference type="InterPro" id="IPR029058">
    <property type="entry name" value="AB_hydrolase_fold"/>
</dbReference>
<evidence type="ECO:0000259" key="2">
    <source>
        <dbReference type="Pfam" id="PF12697"/>
    </source>
</evidence>
<feature type="chain" id="PRO_5040321059" description="AB hydrolase-1 domain-containing protein" evidence="1">
    <location>
        <begin position="20"/>
        <end position="495"/>
    </location>
</feature>